<evidence type="ECO:0000313" key="1">
    <source>
        <dbReference type="EMBL" id="AMD02004.1"/>
    </source>
</evidence>
<dbReference type="PATRIC" id="fig|507626.3.peg.2951"/>
<evidence type="ECO:0000313" key="2">
    <source>
        <dbReference type="Proteomes" id="UP000063387"/>
    </source>
</evidence>
<dbReference type="EMBL" id="CP014226">
    <property type="protein sequence ID" value="AMD02004.1"/>
    <property type="molecule type" value="Genomic_DNA"/>
</dbReference>
<accession>A0A109UMP0</accession>
<reference evidence="1 2" key="2">
    <citation type="submission" date="2016-02" db="EMBL/GenBank/DDBJ databases">
        <authorList>
            <person name="Wen L."/>
            <person name="He K."/>
            <person name="Yang H."/>
        </authorList>
    </citation>
    <scope>NUCLEOTIDE SEQUENCE [LARGE SCALE GENOMIC DNA]</scope>
    <source>
        <strain evidence="1 2">AGD 8-3</strain>
    </source>
</reference>
<organism evidence="1 2">
    <name type="scientific">Halomonas chromatireducens</name>
    <dbReference type="NCBI Taxonomy" id="507626"/>
    <lineage>
        <taxon>Bacteria</taxon>
        <taxon>Pseudomonadati</taxon>
        <taxon>Pseudomonadota</taxon>
        <taxon>Gammaproteobacteria</taxon>
        <taxon>Oceanospirillales</taxon>
        <taxon>Halomonadaceae</taxon>
        <taxon>Halomonas</taxon>
    </lineage>
</organism>
<sequence length="57" mass="6352">MTARYSAFAAYARSRQDYFGWGYGWRFSATRSGQCATSDREISGGTDATRCLPISRS</sequence>
<gene>
    <name evidence="1" type="ORF">LOKO_02956</name>
</gene>
<name>A0A109UMP0_9GAMM</name>
<dbReference type="KEGG" id="hco:LOKO_02956"/>
<proteinExistence type="predicted"/>
<dbReference type="Proteomes" id="UP000063387">
    <property type="component" value="Chromosome"/>
</dbReference>
<keyword evidence="2" id="KW-1185">Reference proteome</keyword>
<reference evidence="1 2" key="1">
    <citation type="journal article" date="2016" name="Genome Announc.">
        <title>Draft Genome Sequence of 'Halomonas chromatireducens' Strain AGD 8-3, a Haloalkaliphilic Chromate- and Selenite-Reducing Gammaproteobacterium.</title>
        <authorList>
            <person name="Sharko F.S."/>
            <person name="Shapovalova A.A."/>
            <person name="Tsygankova S.V."/>
            <person name="Komova A.V."/>
            <person name="Boulygina E.S."/>
            <person name="Teslyuk A.B."/>
            <person name="Gotovtsev P.M."/>
            <person name="Namsaraev Z.B."/>
            <person name="Khijniak T.V."/>
            <person name="Nedoluzhko A.V."/>
            <person name="Vasilov R.G."/>
        </authorList>
    </citation>
    <scope>NUCLEOTIDE SEQUENCE [LARGE SCALE GENOMIC DNA]</scope>
    <source>
        <strain evidence="1 2">AGD 8-3</strain>
    </source>
</reference>
<dbReference type="AlphaFoldDB" id="A0A109UMP0"/>
<dbReference type="STRING" id="507626.LOKO_02956"/>
<protein>
    <submittedName>
        <fullName evidence="1">Uncharacterized protein</fullName>
    </submittedName>
</protein>